<protein>
    <submittedName>
        <fullName evidence="2">3-hydroxyacyl-CoA dehydrogenase NAD-binding domain-containing protein</fullName>
    </submittedName>
</protein>
<feature type="non-terminal residue" evidence="2">
    <location>
        <position position="57"/>
    </location>
</feature>
<name>A0AAW6CQQ4_FLAPL</name>
<evidence type="ECO:0000313" key="2">
    <source>
        <dbReference type="EMBL" id="MDB7935282.1"/>
    </source>
</evidence>
<organism evidence="2 3">
    <name type="scientific">Flavonifractor plautii</name>
    <name type="common">Fusobacterium plautii</name>
    <dbReference type="NCBI Taxonomy" id="292800"/>
    <lineage>
        <taxon>Bacteria</taxon>
        <taxon>Bacillati</taxon>
        <taxon>Bacillota</taxon>
        <taxon>Clostridia</taxon>
        <taxon>Eubacteriales</taxon>
        <taxon>Oscillospiraceae</taxon>
        <taxon>Flavonifractor</taxon>
    </lineage>
</organism>
<evidence type="ECO:0000259" key="1">
    <source>
        <dbReference type="Pfam" id="PF02737"/>
    </source>
</evidence>
<dbReference type="AlphaFoldDB" id="A0AAW6CQQ4"/>
<gene>
    <name evidence="2" type="ORF">PNE06_19535</name>
</gene>
<dbReference type="Gene3D" id="3.40.50.720">
    <property type="entry name" value="NAD(P)-binding Rossmann-like Domain"/>
    <property type="match status" value="1"/>
</dbReference>
<dbReference type="InterPro" id="IPR036291">
    <property type="entry name" value="NAD(P)-bd_dom_sf"/>
</dbReference>
<dbReference type="RefSeq" id="WP_271920698.1">
    <property type="nucleotide sequence ID" value="NZ_JADMVZ010000040.1"/>
</dbReference>
<dbReference type="GO" id="GO:0006631">
    <property type="term" value="P:fatty acid metabolic process"/>
    <property type="evidence" value="ECO:0007669"/>
    <property type="project" value="InterPro"/>
</dbReference>
<evidence type="ECO:0000313" key="3">
    <source>
        <dbReference type="Proteomes" id="UP001211173"/>
    </source>
</evidence>
<comment type="caution">
    <text evidence="2">The sequence shown here is derived from an EMBL/GenBank/DDBJ whole genome shotgun (WGS) entry which is preliminary data.</text>
</comment>
<dbReference type="Pfam" id="PF02737">
    <property type="entry name" value="3HCDH_N"/>
    <property type="match status" value="1"/>
</dbReference>
<accession>A0AAW6CQQ4</accession>
<dbReference type="SUPFAM" id="SSF51735">
    <property type="entry name" value="NAD(P)-binding Rossmann-fold domains"/>
    <property type="match status" value="1"/>
</dbReference>
<sequence>MKEIKNILICGAGMMGKNIGYVFASNPGFQVGMYDLYPTDVEAGIRTNTRQLLDKGV</sequence>
<feature type="domain" description="3-hydroxyacyl-CoA dehydrogenase NAD binding" evidence="1">
    <location>
        <begin position="7"/>
        <end position="50"/>
    </location>
</feature>
<dbReference type="GO" id="GO:0070403">
    <property type="term" value="F:NAD+ binding"/>
    <property type="evidence" value="ECO:0007669"/>
    <property type="project" value="InterPro"/>
</dbReference>
<dbReference type="EMBL" id="JAQLWV010000041">
    <property type="protein sequence ID" value="MDB7935282.1"/>
    <property type="molecule type" value="Genomic_DNA"/>
</dbReference>
<reference evidence="2" key="1">
    <citation type="submission" date="2023-01" db="EMBL/GenBank/DDBJ databases">
        <title>Human gut microbiome strain richness.</title>
        <authorList>
            <person name="Chen-Liaw A."/>
        </authorList>
    </citation>
    <scope>NUCLEOTIDE SEQUENCE</scope>
    <source>
        <strain evidence="2">1001287st1_F4_1001285I_161205</strain>
    </source>
</reference>
<proteinExistence type="predicted"/>
<dbReference type="Proteomes" id="UP001211173">
    <property type="component" value="Unassembled WGS sequence"/>
</dbReference>
<dbReference type="InterPro" id="IPR006176">
    <property type="entry name" value="3-OHacyl-CoA_DH_NAD-bd"/>
</dbReference>